<dbReference type="Gramene" id="TraesARI2B03G00871280.1">
    <property type="protein sequence ID" value="TraesARI2B03G00871280.1"/>
    <property type="gene ID" value="TraesARI2B03G00871280"/>
</dbReference>
<dbReference type="Pfam" id="PF07893">
    <property type="entry name" value="DUF1668"/>
    <property type="match status" value="1"/>
</dbReference>
<dbReference type="AlphaFoldDB" id="A0A3B6C066"/>
<dbReference type="Gramene" id="TraesROB_scaffold_013215_01G000100.1">
    <property type="protein sequence ID" value="TraesROB_scaffold_013215_01G000100.1"/>
    <property type="gene ID" value="TraesROB_scaffold_013215_01G000100"/>
</dbReference>
<sequence length="429" mass="47124">MSARRFVNLLVSDCQKFTSTLRRFDLSRNQLFYPTPEEAVEHAKVVPPLTPGMSNKPALTTSPSAVAVAGAGAERKKKNKMMMKKPVYIRLPAATVTMKPSICAMTPYDQWGRMYCFPLTETKLFFGDSSTRIFRFDVETHCIDTMPSLHTPKRSPLALSIPQDPTTSKEGEGGALYIMDSILGPYNEGQVQFEAIVYRRRFHPCSSKAWHCDALPPPPFVHDLQVGNKPASICSYALVGGHTICISVTGVGTYCFDTVTREWCKAGDWLMPFHSKAEHDPELGLWFGVSHSNFHLPCAADISGVVRGEEPLPEHTRIWADTDVPEGWYPHYRPAEVVSLGSGSCGHWLVDDILAVFTGMEVVLPGNDNGNDNDEGDFKGNNNGNGNNDNGDCKGNVNGNGNGSPGVRMIKHKSRFCGTHGTNMIVSVL</sequence>
<proteinExistence type="predicted"/>
<keyword evidence="3" id="KW-1185">Reference proteome</keyword>
<dbReference type="Gramene" id="TraesCAD_scaffold_126638_01G000300.1">
    <property type="protein sequence ID" value="TraesCAD_scaffold_126638_01G000300.1"/>
    <property type="gene ID" value="TraesCAD_scaffold_126638_01G000300"/>
</dbReference>
<feature type="region of interest" description="Disordered" evidence="1">
    <location>
        <begin position="367"/>
        <end position="400"/>
    </location>
</feature>
<dbReference type="Proteomes" id="UP000019116">
    <property type="component" value="Chromosome 2B"/>
</dbReference>
<dbReference type="OrthoDB" id="692330at2759"/>
<accession>A0A3B6C066</accession>
<dbReference type="Gramene" id="TraesLDM2B03G00862200.1">
    <property type="protein sequence ID" value="TraesLDM2B03G00862200.1"/>
    <property type="gene ID" value="TraesLDM2B03G00862200"/>
</dbReference>
<dbReference type="EnsemblPlants" id="TraesCS2B02G116500.1">
    <property type="protein sequence ID" value="TraesCS2B02G116500.1"/>
    <property type="gene ID" value="TraesCS2B02G116500"/>
</dbReference>
<dbReference type="Gramene" id="TraesCS2B03G0280400.1">
    <property type="protein sequence ID" value="TraesCS2B03G0280400.1.CDS"/>
    <property type="gene ID" value="TraesCS2B03G0280400"/>
</dbReference>
<evidence type="ECO:0008006" key="4">
    <source>
        <dbReference type="Google" id="ProtNLM"/>
    </source>
</evidence>
<evidence type="ECO:0000313" key="2">
    <source>
        <dbReference type="EnsemblPlants" id="TraesCS2B02G116500.1"/>
    </source>
</evidence>
<dbReference type="Gramene" id="TraesSYM2B03G00872090.1">
    <property type="protein sequence ID" value="TraesSYM2B03G00872090.1"/>
    <property type="gene ID" value="TraesSYM2B03G00872090"/>
</dbReference>
<feature type="compositionally biased region" description="Low complexity" evidence="1">
    <location>
        <begin position="379"/>
        <end position="397"/>
    </location>
</feature>
<organism evidence="2">
    <name type="scientific">Triticum aestivum</name>
    <name type="common">Wheat</name>
    <dbReference type="NCBI Taxonomy" id="4565"/>
    <lineage>
        <taxon>Eukaryota</taxon>
        <taxon>Viridiplantae</taxon>
        <taxon>Streptophyta</taxon>
        <taxon>Embryophyta</taxon>
        <taxon>Tracheophyta</taxon>
        <taxon>Spermatophyta</taxon>
        <taxon>Magnoliopsida</taxon>
        <taxon>Liliopsida</taxon>
        <taxon>Poales</taxon>
        <taxon>Poaceae</taxon>
        <taxon>BOP clade</taxon>
        <taxon>Pooideae</taxon>
        <taxon>Triticodae</taxon>
        <taxon>Triticeae</taxon>
        <taxon>Triticinae</taxon>
        <taxon>Triticum</taxon>
    </lineage>
</organism>
<name>A0A3B6C066_WHEAT</name>
<dbReference type="InterPro" id="IPR012871">
    <property type="entry name" value="DUF1668_ORYSA"/>
</dbReference>
<dbReference type="Gramene" id="TraesCLE_scaffold_025212_01G000300.1">
    <property type="protein sequence ID" value="TraesCLE_scaffold_025212_01G000300.1"/>
    <property type="gene ID" value="TraesCLE_scaffold_025212_01G000300"/>
</dbReference>
<dbReference type="Gramene" id="TraesCS2B02G116500.1">
    <property type="protein sequence ID" value="TraesCS2B02G116500.1"/>
    <property type="gene ID" value="TraesCS2B02G116500"/>
</dbReference>
<evidence type="ECO:0000313" key="3">
    <source>
        <dbReference type="Proteomes" id="UP000019116"/>
    </source>
</evidence>
<reference evidence="2" key="1">
    <citation type="submission" date="2018-08" db="EMBL/GenBank/DDBJ databases">
        <authorList>
            <person name="Rossello M."/>
        </authorList>
    </citation>
    <scope>NUCLEOTIDE SEQUENCE [LARGE SCALE GENOMIC DNA]</scope>
    <source>
        <strain evidence="2">cv. Chinese Spring</strain>
    </source>
</reference>
<dbReference type="Gramene" id="TraesWEE_scaffold_029767_01G000300.1">
    <property type="protein sequence ID" value="TraesWEE_scaffold_029767_01G000300.1"/>
    <property type="gene ID" value="TraesWEE_scaffold_029767_01G000300"/>
</dbReference>
<protein>
    <recommendedName>
        <fullName evidence="4">DUF1618 domain-containing protein</fullName>
    </recommendedName>
</protein>
<evidence type="ECO:0000256" key="1">
    <source>
        <dbReference type="SAM" id="MobiDB-lite"/>
    </source>
</evidence>
<dbReference type="OMA" id="HTRIWAD"/>
<dbReference type="PANTHER" id="PTHR33085">
    <property type="entry name" value="OS12G0113100 PROTEIN-RELATED"/>
    <property type="match status" value="1"/>
</dbReference>
<reference evidence="2" key="2">
    <citation type="submission" date="2018-10" db="UniProtKB">
        <authorList>
            <consortium name="EnsemblPlants"/>
        </authorList>
    </citation>
    <scope>IDENTIFICATION</scope>
</reference>
<dbReference type="PANTHER" id="PTHR33085:SF51">
    <property type="entry name" value="DUF1618 DOMAIN-CONTAINING PROTEIN"/>
    <property type="match status" value="1"/>
</dbReference>